<dbReference type="PROSITE" id="PS52004">
    <property type="entry name" value="KS3_2"/>
    <property type="match status" value="1"/>
</dbReference>
<dbReference type="CDD" id="cd00834">
    <property type="entry name" value="KAS_I_II"/>
    <property type="match status" value="1"/>
</dbReference>
<dbReference type="Pfam" id="PF02801">
    <property type="entry name" value="Ketoacyl-synt_C"/>
    <property type="match status" value="1"/>
</dbReference>
<evidence type="ECO:0000256" key="3">
    <source>
        <dbReference type="RuleBase" id="RU003694"/>
    </source>
</evidence>
<dbReference type="InterPro" id="IPR016039">
    <property type="entry name" value="Thiolase-like"/>
</dbReference>
<dbReference type="SUPFAM" id="SSF53901">
    <property type="entry name" value="Thiolase-like"/>
    <property type="match status" value="2"/>
</dbReference>
<evidence type="ECO:0000256" key="1">
    <source>
        <dbReference type="ARBA" id="ARBA00008467"/>
    </source>
</evidence>
<reference evidence="5 6" key="1">
    <citation type="submission" date="2017-10" db="EMBL/GenBank/DDBJ databases">
        <title>Sequencing the genomes of 1000 actinobacteria strains.</title>
        <authorList>
            <person name="Klenk H.-P."/>
        </authorList>
    </citation>
    <scope>NUCLEOTIDE SEQUENCE [LARGE SCALE GENOMIC DNA]</scope>
    <source>
        <strain evidence="5 6">DSM 46092</strain>
    </source>
</reference>
<dbReference type="PANTHER" id="PTHR11712">
    <property type="entry name" value="POLYKETIDE SYNTHASE-RELATED"/>
    <property type="match status" value="1"/>
</dbReference>
<dbReference type="InterPro" id="IPR000794">
    <property type="entry name" value="Beta-ketoacyl_synthase"/>
</dbReference>
<dbReference type="GO" id="GO:0005829">
    <property type="term" value="C:cytosol"/>
    <property type="evidence" value="ECO:0007669"/>
    <property type="project" value="TreeGrafter"/>
</dbReference>
<dbReference type="Pfam" id="PF00109">
    <property type="entry name" value="ketoacyl-synt"/>
    <property type="match status" value="1"/>
</dbReference>
<dbReference type="RefSeq" id="WP_098513748.1">
    <property type="nucleotide sequence ID" value="NZ_JBIAKZ010000045.1"/>
</dbReference>
<gene>
    <name evidence="5" type="ORF">ATK36_5111</name>
</gene>
<dbReference type="InterPro" id="IPR020841">
    <property type="entry name" value="PKS_Beta-ketoAc_synthase_dom"/>
</dbReference>
<evidence type="ECO:0000313" key="5">
    <source>
        <dbReference type="EMBL" id="PFG49918.1"/>
    </source>
</evidence>
<comment type="caution">
    <text evidence="5">The sequence shown here is derived from an EMBL/GenBank/DDBJ whole genome shotgun (WGS) entry which is preliminary data.</text>
</comment>
<proteinExistence type="inferred from homology"/>
<name>A0A2A9FFH9_9PSEU</name>
<dbReference type="GO" id="GO:0006633">
    <property type="term" value="P:fatty acid biosynthetic process"/>
    <property type="evidence" value="ECO:0007669"/>
    <property type="project" value="TreeGrafter"/>
</dbReference>
<dbReference type="Gene3D" id="3.40.47.10">
    <property type="match status" value="1"/>
</dbReference>
<sequence length="411" mass="41895">MVSSVTGGRRVVVTGLGVLSSIGTGVREFAEGLRAGRSGAGPITAFDTTGFDHSTGCGLGEFDAAAWIRALPLDGLGPASRFAVSAARMAVDDAGLGPDALAGRAGLVSVGTTDGESHDLDGLVATELARGSSAMDPAVASRLRAGRLSAAVALELGLSDVEAVTIPTACAAGNYAIGYGCDAIRSGDVDFALCGGADAMCRKTFAGFYRLGTIAPDRCRPFDADRLGILTGEGAGMLVLESLDSALARGARIHAEVLGYGLNCDAYHQVAPDQASVARVMALALEDAGVTPHEVDLISAHGTGTKANDVTEAEAIREIYGERPPPAVSVKSMLGHTMGAASALAAIACAVAITHRFIPPTINHDRTDPECRIDCVPNHAVEADLRIVQNNGLGFGGNNAVTVLGRYEVAA</sequence>
<dbReference type="AlphaFoldDB" id="A0A2A9FFH9"/>
<accession>A0A2A9FFH9</accession>
<feature type="domain" description="Ketosynthase family 3 (KS3)" evidence="4">
    <location>
        <begin position="8"/>
        <end position="406"/>
    </location>
</feature>
<dbReference type="InterPro" id="IPR014031">
    <property type="entry name" value="Ketoacyl_synth_C"/>
</dbReference>
<dbReference type="SMART" id="SM00825">
    <property type="entry name" value="PKS_KS"/>
    <property type="match status" value="1"/>
</dbReference>
<comment type="similarity">
    <text evidence="1 3">Belongs to the thiolase-like superfamily. Beta-ketoacyl-ACP synthases family.</text>
</comment>
<keyword evidence="6" id="KW-1185">Reference proteome</keyword>
<organism evidence="5 6">
    <name type="scientific">Amycolatopsis sulphurea</name>
    <dbReference type="NCBI Taxonomy" id="76022"/>
    <lineage>
        <taxon>Bacteria</taxon>
        <taxon>Bacillati</taxon>
        <taxon>Actinomycetota</taxon>
        <taxon>Actinomycetes</taxon>
        <taxon>Pseudonocardiales</taxon>
        <taxon>Pseudonocardiaceae</taxon>
        <taxon>Amycolatopsis</taxon>
    </lineage>
</organism>
<keyword evidence="2 3" id="KW-0808">Transferase</keyword>
<dbReference type="GO" id="GO:0004315">
    <property type="term" value="F:3-oxoacyl-[acyl-carrier-protein] synthase activity"/>
    <property type="evidence" value="ECO:0007669"/>
    <property type="project" value="TreeGrafter"/>
</dbReference>
<dbReference type="Proteomes" id="UP000243542">
    <property type="component" value="Unassembled WGS sequence"/>
</dbReference>
<dbReference type="InterPro" id="IPR014030">
    <property type="entry name" value="Ketoacyl_synth_N"/>
</dbReference>
<evidence type="ECO:0000313" key="6">
    <source>
        <dbReference type="Proteomes" id="UP000243542"/>
    </source>
</evidence>
<evidence type="ECO:0000256" key="2">
    <source>
        <dbReference type="ARBA" id="ARBA00022679"/>
    </source>
</evidence>
<protein>
    <submittedName>
        <fullName evidence="5">3-oxoacyl-[acyl-carrier-protein] synthase II</fullName>
    </submittedName>
</protein>
<dbReference type="EMBL" id="PDJK01000002">
    <property type="protein sequence ID" value="PFG49918.1"/>
    <property type="molecule type" value="Genomic_DNA"/>
</dbReference>
<dbReference type="PANTHER" id="PTHR11712:SF336">
    <property type="entry name" value="3-OXOACYL-[ACYL-CARRIER-PROTEIN] SYNTHASE, MITOCHONDRIAL"/>
    <property type="match status" value="1"/>
</dbReference>
<evidence type="ECO:0000259" key="4">
    <source>
        <dbReference type="PROSITE" id="PS52004"/>
    </source>
</evidence>